<keyword evidence="3" id="KW-1185">Reference proteome</keyword>
<proteinExistence type="predicted"/>
<evidence type="ECO:0000313" key="2">
    <source>
        <dbReference type="EMBL" id="SNS18398.1"/>
    </source>
</evidence>
<feature type="compositionally biased region" description="Low complexity" evidence="1">
    <location>
        <begin position="58"/>
        <end position="67"/>
    </location>
</feature>
<sequence>MGDSCATLAGLMRESCAAAAVLRAGGPVRVPFRECCAAALFGVGALTAVCRAVEAGSASADPADDGPLTVPASPGILSPGPARPVEEPLVVLVPAEEVVGA</sequence>
<gene>
    <name evidence="2" type="ORF">SAMN06264365_111133</name>
</gene>
<dbReference type="Proteomes" id="UP000198415">
    <property type="component" value="Unassembled WGS sequence"/>
</dbReference>
<protein>
    <submittedName>
        <fullName evidence="2">Uncharacterized protein</fullName>
    </submittedName>
</protein>
<reference evidence="2 3" key="1">
    <citation type="submission" date="2017-06" db="EMBL/GenBank/DDBJ databases">
        <authorList>
            <person name="Kim H.J."/>
            <person name="Triplett B.A."/>
        </authorList>
    </citation>
    <scope>NUCLEOTIDE SEQUENCE [LARGE SCALE GENOMIC DNA]</scope>
    <source>
        <strain evidence="2 3">DSM 43151</strain>
    </source>
</reference>
<evidence type="ECO:0000313" key="3">
    <source>
        <dbReference type="Proteomes" id="UP000198415"/>
    </source>
</evidence>
<feature type="region of interest" description="Disordered" evidence="1">
    <location>
        <begin position="58"/>
        <end position="81"/>
    </location>
</feature>
<name>A0A239CFE8_9ACTN</name>
<dbReference type="AlphaFoldDB" id="A0A239CFE8"/>
<organism evidence="2 3">
    <name type="scientific">Actinoplanes regularis</name>
    <dbReference type="NCBI Taxonomy" id="52697"/>
    <lineage>
        <taxon>Bacteria</taxon>
        <taxon>Bacillati</taxon>
        <taxon>Actinomycetota</taxon>
        <taxon>Actinomycetes</taxon>
        <taxon>Micromonosporales</taxon>
        <taxon>Micromonosporaceae</taxon>
        <taxon>Actinoplanes</taxon>
    </lineage>
</organism>
<accession>A0A239CFE8</accession>
<dbReference type="EMBL" id="FZNR01000011">
    <property type="protein sequence ID" value="SNS18398.1"/>
    <property type="molecule type" value="Genomic_DNA"/>
</dbReference>
<evidence type="ECO:0000256" key="1">
    <source>
        <dbReference type="SAM" id="MobiDB-lite"/>
    </source>
</evidence>